<keyword evidence="2" id="KW-0031">Aminopeptidase</keyword>
<evidence type="ECO:0000313" key="3">
    <source>
        <dbReference type="Proteomes" id="UP001208689"/>
    </source>
</evidence>
<name>A0ABY6HVJ2_9ARCH</name>
<dbReference type="EMBL" id="CP104013">
    <property type="protein sequence ID" value="UYP46887.1"/>
    <property type="molecule type" value="Genomic_DNA"/>
</dbReference>
<evidence type="ECO:0000313" key="2">
    <source>
        <dbReference type="EMBL" id="UYP46887.1"/>
    </source>
</evidence>
<dbReference type="EC" id="3.4.11.18" evidence="2"/>
<evidence type="ECO:0000259" key="1">
    <source>
        <dbReference type="Pfam" id="PF00557"/>
    </source>
</evidence>
<keyword evidence="3" id="KW-1185">Reference proteome</keyword>
<proteinExistence type="predicted"/>
<dbReference type="Pfam" id="PF00557">
    <property type="entry name" value="Peptidase_M24"/>
    <property type="match status" value="1"/>
</dbReference>
<gene>
    <name evidence="2" type="ORF">NEF87_003172</name>
</gene>
<dbReference type="Proteomes" id="UP001208689">
    <property type="component" value="Chromosome"/>
</dbReference>
<organism evidence="2 3">
    <name type="scientific">Candidatus Lokiarchaeum ossiferum</name>
    <dbReference type="NCBI Taxonomy" id="2951803"/>
    <lineage>
        <taxon>Archaea</taxon>
        <taxon>Promethearchaeati</taxon>
        <taxon>Promethearchaeota</taxon>
        <taxon>Promethearchaeia</taxon>
        <taxon>Promethearchaeales</taxon>
        <taxon>Promethearchaeaceae</taxon>
        <taxon>Candidatus Lokiarchaeum</taxon>
    </lineage>
</organism>
<dbReference type="InterPro" id="IPR000994">
    <property type="entry name" value="Pept_M24"/>
</dbReference>
<sequence length="405" mass="45741">MSQEYPNPELLNSIINEKHAQLIPILKEVDIDCWMIFVRETASTPDPAMELVVGGDVVGQSAFVFSLKDGVLTKTAIVAYFDENATRGKGLWDEVIGCKKGLAEPLQNLMKKLKPKKIALNYSKTDVTADGLSYGMWLILQDILADYTDKFCSSTKIINALRGRKTVTEVELITKACELTEVINQSMAKKFQVGMSEFEVQEKFFEEMDAHGVGAAWQKQGCPSVDAGPDKELGHDFPRKDLVIQKGHTLHNDFGVRLKGYCSDIQRMWYFGKYDEIPDELHHAFDTVKEAILRASKVIKPGIQAYKVDKAARDYVIERGYEEYMHSLGHQVGKQAHDGGVNLGARWEIYKGKTDLPVEENNVFTLELEVRTKHYGQVSLEEMIVVTKDGCRFLIPPQDKWITIE</sequence>
<dbReference type="InterPro" id="IPR050659">
    <property type="entry name" value="Peptidase_M24B"/>
</dbReference>
<feature type="domain" description="Peptidase M24" evidence="1">
    <location>
        <begin position="171"/>
        <end position="388"/>
    </location>
</feature>
<protein>
    <submittedName>
        <fullName evidence="2">Methionine aminopeptidase 1, mitochondrial</fullName>
        <ecNumber evidence="2">3.4.11.18</ecNumber>
    </submittedName>
</protein>
<dbReference type="PANTHER" id="PTHR46112:SF8">
    <property type="entry name" value="CYTOPLASMIC PEPTIDASE PEPQ-RELATED"/>
    <property type="match status" value="1"/>
</dbReference>
<dbReference type="PANTHER" id="PTHR46112">
    <property type="entry name" value="AMINOPEPTIDASE"/>
    <property type="match status" value="1"/>
</dbReference>
<dbReference type="Gene3D" id="3.90.230.10">
    <property type="entry name" value="Creatinase/methionine aminopeptidase superfamily"/>
    <property type="match status" value="1"/>
</dbReference>
<dbReference type="GO" id="GO:0004239">
    <property type="term" value="F:initiator methionyl aminopeptidase activity"/>
    <property type="evidence" value="ECO:0007669"/>
    <property type="project" value="UniProtKB-EC"/>
</dbReference>
<dbReference type="SUPFAM" id="SSF55920">
    <property type="entry name" value="Creatinase/aminopeptidase"/>
    <property type="match status" value="1"/>
</dbReference>
<dbReference type="InterPro" id="IPR036005">
    <property type="entry name" value="Creatinase/aminopeptidase-like"/>
</dbReference>
<accession>A0ABY6HVJ2</accession>
<keyword evidence="2" id="KW-0645">Protease</keyword>
<keyword evidence="2" id="KW-0378">Hydrolase</keyword>
<reference evidence="2" key="1">
    <citation type="submission" date="2022-09" db="EMBL/GenBank/DDBJ databases">
        <title>Actin cytoskeleton and complex cell architecture in an #Asgard archaeon.</title>
        <authorList>
            <person name="Ponce Toledo R.I."/>
            <person name="Schleper C."/>
            <person name="Rodrigues Oliveira T."/>
            <person name="Wollweber F."/>
            <person name="Xu J."/>
            <person name="Rittmann S."/>
            <person name="Klingl A."/>
            <person name="Pilhofer M."/>
        </authorList>
    </citation>
    <scope>NUCLEOTIDE SEQUENCE</scope>
    <source>
        <strain evidence="2">B-35</strain>
    </source>
</reference>